<dbReference type="AlphaFoldDB" id="M2R8G3"/>
<name>M2R8G3_CERS8</name>
<evidence type="ECO:0000313" key="1">
    <source>
        <dbReference type="EMBL" id="EMD34976.1"/>
    </source>
</evidence>
<proteinExistence type="predicted"/>
<dbReference type="Gene3D" id="3.40.50.150">
    <property type="entry name" value="Vaccinia Virus protein VP39"/>
    <property type="match status" value="1"/>
</dbReference>
<protein>
    <submittedName>
        <fullName evidence="1">Uncharacterized protein</fullName>
    </submittedName>
</protein>
<keyword evidence="2" id="KW-1185">Reference proteome</keyword>
<sequence length="349" mass="39772">MATPQPRRYTHMRASLRSMAIHAPPGPGAIDHYVDDDPASSIASDTSSDIVELGPDEFPRHFRQEVGRLFHSHGSSPYPLPVDGNEQERMRLLHEMLYKLFGRKNYIGPVPEVLSPGSRMRRVVDLGTGTGLWPLDMAEEFRYVRFDGLDIVPIQTRFPPDNVVFEIHDIASCTRFPDGAMDLVHARFIAMAVASYGQIVQEAARLLRRDGLFIAYEWHEYPAMNNRGDPNILAPASFDFFRAVSVARRMQVIWVATDIEEYLRNSRAFRQIESRDIQVPIGDWHPGQADIGRLFAESLKIYAESVRYLLYNTGRTATQVDTLIDNFLVEISQRRGIVCTLRAVWARRV</sequence>
<dbReference type="PANTHER" id="PTHR43591:SF50">
    <property type="entry name" value="METHYLTRANSFERASE DOMAIN-CONTAINING PROTEIN-RELATED"/>
    <property type="match status" value="1"/>
</dbReference>
<gene>
    <name evidence="1" type="ORF">CERSUDRAFT_85733</name>
</gene>
<dbReference type="Pfam" id="PF13489">
    <property type="entry name" value="Methyltransf_23"/>
    <property type="match status" value="1"/>
</dbReference>
<dbReference type="PANTHER" id="PTHR43591">
    <property type="entry name" value="METHYLTRANSFERASE"/>
    <property type="match status" value="1"/>
</dbReference>
<dbReference type="CDD" id="cd02440">
    <property type="entry name" value="AdoMet_MTases"/>
    <property type="match status" value="1"/>
</dbReference>
<evidence type="ECO:0000313" key="2">
    <source>
        <dbReference type="Proteomes" id="UP000016930"/>
    </source>
</evidence>
<dbReference type="STRING" id="914234.M2R8G3"/>
<dbReference type="SUPFAM" id="SSF53335">
    <property type="entry name" value="S-adenosyl-L-methionine-dependent methyltransferases"/>
    <property type="match status" value="1"/>
</dbReference>
<accession>M2R8G3</accession>
<dbReference type="EMBL" id="KB445801">
    <property type="protein sequence ID" value="EMD34976.1"/>
    <property type="molecule type" value="Genomic_DNA"/>
</dbReference>
<dbReference type="InterPro" id="IPR029063">
    <property type="entry name" value="SAM-dependent_MTases_sf"/>
</dbReference>
<dbReference type="OrthoDB" id="2013972at2759"/>
<reference evidence="1 2" key="1">
    <citation type="journal article" date="2012" name="Proc. Natl. Acad. Sci. U.S.A.">
        <title>Comparative genomics of Ceriporiopsis subvermispora and Phanerochaete chrysosporium provide insight into selective ligninolysis.</title>
        <authorList>
            <person name="Fernandez-Fueyo E."/>
            <person name="Ruiz-Duenas F.J."/>
            <person name="Ferreira P."/>
            <person name="Floudas D."/>
            <person name="Hibbett D.S."/>
            <person name="Canessa P."/>
            <person name="Larrondo L.F."/>
            <person name="James T.Y."/>
            <person name="Seelenfreund D."/>
            <person name="Lobos S."/>
            <person name="Polanco R."/>
            <person name="Tello M."/>
            <person name="Honda Y."/>
            <person name="Watanabe T."/>
            <person name="Watanabe T."/>
            <person name="Ryu J.S."/>
            <person name="Kubicek C.P."/>
            <person name="Schmoll M."/>
            <person name="Gaskell J."/>
            <person name="Hammel K.E."/>
            <person name="St John F.J."/>
            <person name="Vanden Wymelenberg A."/>
            <person name="Sabat G."/>
            <person name="Splinter BonDurant S."/>
            <person name="Syed K."/>
            <person name="Yadav J.S."/>
            <person name="Doddapaneni H."/>
            <person name="Subramanian V."/>
            <person name="Lavin J.L."/>
            <person name="Oguiza J.A."/>
            <person name="Perez G."/>
            <person name="Pisabarro A.G."/>
            <person name="Ramirez L."/>
            <person name="Santoyo F."/>
            <person name="Master E."/>
            <person name="Coutinho P.M."/>
            <person name="Henrissat B."/>
            <person name="Lombard V."/>
            <person name="Magnuson J.K."/>
            <person name="Kuees U."/>
            <person name="Hori C."/>
            <person name="Igarashi K."/>
            <person name="Samejima M."/>
            <person name="Held B.W."/>
            <person name="Barry K.W."/>
            <person name="LaButti K.M."/>
            <person name="Lapidus A."/>
            <person name="Lindquist E.A."/>
            <person name="Lucas S.M."/>
            <person name="Riley R."/>
            <person name="Salamov A.A."/>
            <person name="Hoffmeister D."/>
            <person name="Schwenk D."/>
            <person name="Hadar Y."/>
            <person name="Yarden O."/>
            <person name="de Vries R.P."/>
            <person name="Wiebenga A."/>
            <person name="Stenlid J."/>
            <person name="Eastwood D."/>
            <person name="Grigoriev I.V."/>
            <person name="Berka R.M."/>
            <person name="Blanchette R.A."/>
            <person name="Kersten P."/>
            <person name="Martinez A.T."/>
            <person name="Vicuna R."/>
            <person name="Cullen D."/>
        </authorList>
    </citation>
    <scope>NUCLEOTIDE SEQUENCE [LARGE SCALE GENOMIC DNA]</scope>
    <source>
        <strain evidence="1 2">B</strain>
    </source>
</reference>
<dbReference type="Proteomes" id="UP000016930">
    <property type="component" value="Unassembled WGS sequence"/>
</dbReference>
<organism evidence="1 2">
    <name type="scientific">Ceriporiopsis subvermispora (strain B)</name>
    <name type="common">White-rot fungus</name>
    <name type="synonym">Gelatoporia subvermispora</name>
    <dbReference type="NCBI Taxonomy" id="914234"/>
    <lineage>
        <taxon>Eukaryota</taxon>
        <taxon>Fungi</taxon>
        <taxon>Dikarya</taxon>
        <taxon>Basidiomycota</taxon>
        <taxon>Agaricomycotina</taxon>
        <taxon>Agaricomycetes</taxon>
        <taxon>Polyporales</taxon>
        <taxon>Gelatoporiaceae</taxon>
        <taxon>Gelatoporia</taxon>
    </lineage>
</organism>
<dbReference type="HOGENOM" id="CLU_010595_5_1_1"/>